<dbReference type="InterPro" id="IPR036412">
    <property type="entry name" value="HAD-like_sf"/>
</dbReference>
<evidence type="ECO:0000256" key="8">
    <source>
        <dbReference type="ARBA" id="ARBA00023299"/>
    </source>
</evidence>
<dbReference type="EC" id="3.1.3.3" evidence="3"/>
<dbReference type="GO" id="GO:0005737">
    <property type="term" value="C:cytoplasm"/>
    <property type="evidence" value="ECO:0007669"/>
    <property type="project" value="TreeGrafter"/>
</dbReference>
<proteinExistence type="predicted"/>
<evidence type="ECO:0000313" key="9">
    <source>
        <dbReference type="EMBL" id="KQB35624.1"/>
    </source>
</evidence>
<accession>A0A0Q1B6C3</accession>
<dbReference type="GO" id="GO:0000287">
    <property type="term" value="F:magnesium ion binding"/>
    <property type="evidence" value="ECO:0007669"/>
    <property type="project" value="TreeGrafter"/>
</dbReference>
<dbReference type="PANTHER" id="PTHR43344:SF2">
    <property type="entry name" value="PHOSPHOSERINE PHOSPHATASE"/>
    <property type="match status" value="1"/>
</dbReference>
<keyword evidence="10" id="KW-1185">Reference proteome</keyword>
<dbReference type="InterPro" id="IPR023214">
    <property type="entry name" value="HAD_sf"/>
</dbReference>
<dbReference type="GO" id="GO:0036424">
    <property type="term" value="F:L-phosphoserine phosphatase activity"/>
    <property type="evidence" value="ECO:0007669"/>
    <property type="project" value="TreeGrafter"/>
</dbReference>
<protein>
    <recommendedName>
        <fullName evidence="3">phosphoserine phosphatase</fullName>
        <ecNumber evidence="3">3.1.3.3</ecNumber>
    </recommendedName>
</protein>
<keyword evidence="5" id="KW-0479">Metal-binding</keyword>
<comment type="pathway">
    <text evidence="2">Amino-acid biosynthesis; L-serine biosynthesis; L-serine from 3-phospho-D-glycerate: step 3/3.</text>
</comment>
<dbReference type="GO" id="GO:0006564">
    <property type="term" value="P:L-serine biosynthetic process"/>
    <property type="evidence" value="ECO:0007669"/>
    <property type="project" value="UniProtKB-KW"/>
</dbReference>
<organism evidence="9 10">
    <name type="scientific">Acidiplasma aeolicum</name>
    <dbReference type="NCBI Taxonomy" id="507754"/>
    <lineage>
        <taxon>Archaea</taxon>
        <taxon>Methanobacteriati</taxon>
        <taxon>Thermoplasmatota</taxon>
        <taxon>Thermoplasmata</taxon>
        <taxon>Thermoplasmatales</taxon>
        <taxon>Ferroplasmaceae</taxon>
        <taxon>Acidiplasma</taxon>
    </lineage>
</organism>
<name>A0A0Q1B6C3_9ARCH</name>
<dbReference type="PANTHER" id="PTHR43344">
    <property type="entry name" value="PHOSPHOSERINE PHOSPHATASE"/>
    <property type="match status" value="1"/>
</dbReference>
<evidence type="ECO:0000256" key="4">
    <source>
        <dbReference type="ARBA" id="ARBA00022605"/>
    </source>
</evidence>
<reference evidence="9 10" key="1">
    <citation type="submission" date="2015-09" db="EMBL/GenBank/DDBJ databases">
        <title>Heavy metals and arsenic resistance mechanisms in polyextremophilic archaea of the family Ferroplasmaceae.</title>
        <authorList>
            <person name="Bulaev A.G."/>
            <person name="Kanygina A.V."/>
        </authorList>
    </citation>
    <scope>NUCLEOTIDE SEQUENCE [LARGE SCALE GENOMIC DNA]</scope>
    <source>
        <strain evidence="9 10">VT</strain>
    </source>
</reference>
<evidence type="ECO:0000256" key="1">
    <source>
        <dbReference type="ARBA" id="ARBA00001946"/>
    </source>
</evidence>
<dbReference type="Gene3D" id="3.40.50.1000">
    <property type="entry name" value="HAD superfamily/HAD-like"/>
    <property type="match status" value="1"/>
</dbReference>
<dbReference type="Proteomes" id="UP000050320">
    <property type="component" value="Unassembled WGS sequence"/>
</dbReference>
<comment type="caution">
    <text evidence="9">The sequence shown here is derived from an EMBL/GenBank/DDBJ whole genome shotgun (WGS) entry which is preliminary data.</text>
</comment>
<sequence>MRGDKMVKLVAFSMEGTLLKNKNTWNRVMSKLSRNPYYNIIYNFDYLYDNLNNKINVSINNTAFNKLIDESFDYMDLYDGIDDTIKILHQNGIKAAIITAGVKNYADIIAREFKFDYSIANEMKIISGKIRFIKNVDSIRKEIILNKLRIKNGFKKDDIISVGSSLQDISMKNVSGKFIAFNPSAVEVIRVADKIIDGSESLLDILNEPINA</sequence>
<evidence type="ECO:0000256" key="6">
    <source>
        <dbReference type="ARBA" id="ARBA00022801"/>
    </source>
</evidence>
<gene>
    <name evidence="9" type="ORF">AOG54_08795</name>
</gene>
<evidence type="ECO:0000256" key="2">
    <source>
        <dbReference type="ARBA" id="ARBA00005135"/>
    </source>
</evidence>
<evidence type="ECO:0000256" key="3">
    <source>
        <dbReference type="ARBA" id="ARBA00012640"/>
    </source>
</evidence>
<keyword evidence="8" id="KW-0718">Serine biosynthesis</keyword>
<keyword evidence="4" id="KW-0028">Amino-acid biosynthesis</keyword>
<dbReference type="EMBL" id="LKBG01000106">
    <property type="protein sequence ID" value="KQB35624.1"/>
    <property type="molecule type" value="Genomic_DNA"/>
</dbReference>
<dbReference type="InterPro" id="IPR050582">
    <property type="entry name" value="HAD-like_SerB"/>
</dbReference>
<dbReference type="AlphaFoldDB" id="A0A0Q1B6C3"/>
<dbReference type="Pfam" id="PF00702">
    <property type="entry name" value="Hydrolase"/>
    <property type="match status" value="1"/>
</dbReference>
<dbReference type="SUPFAM" id="SSF56784">
    <property type="entry name" value="HAD-like"/>
    <property type="match status" value="1"/>
</dbReference>
<keyword evidence="6" id="KW-0378">Hydrolase</keyword>
<evidence type="ECO:0000313" key="10">
    <source>
        <dbReference type="Proteomes" id="UP000050320"/>
    </source>
</evidence>
<comment type="cofactor">
    <cofactor evidence="1">
        <name>Mg(2+)</name>
        <dbReference type="ChEBI" id="CHEBI:18420"/>
    </cofactor>
</comment>
<evidence type="ECO:0000256" key="7">
    <source>
        <dbReference type="ARBA" id="ARBA00022842"/>
    </source>
</evidence>
<evidence type="ECO:0000256" key="5">
    <source>
        <dbReference type="ARBA" id="ARBA00022723"/>
    </source>
</evidence>
<keyword evidence="7" id="KW-0460">Magnesium</keyword>